<keyword evidence="3" id="KW-1185">Reference proteome</keyword>
<evidence type="ECO:0000313" key="3">
    <source>
        <dbReference type="Proteomes" id="UP000028640"/>
    </source>
</evidence>
<accession>A0A085GAR4</accession>
<keyword evidence="1" id="KW-0732">Signal</keyword>
<sequence length="111" mass="12309">MRKTFLATLLLAVSASSFAAPELVTVSRLQYGKDWAFTREEVMLQCRAGKALYVINDSTLAQYPLNDVAREQVKSHKVQAVPLEKILLDDPKNPGQKMSLAPFIAKAETLC</sequence>
<evidence type="ECO:0000256" key="1">
    <source>
        <dbReference type="SAM" id="SignalP"/>
    </source>
</evidence>
<feature type="signal peptide" evidence="1">
    <location>
        <begin position="1"/>
        <end position="19"/>
    </location>
</feature>
<comment type="caution">
    <text evidence="2">The sequence shown here is derived from an EMBL/GenBank/DDBJ whole genome shotgun (WGS) entry which is preliminary data.</text>
</comment>
<dbReference type="STRING" id="910964.GEAM_2131"/>
<name>A0A085GAR4_EWIA3</name>
<dbReference type="AlphaFoldDB" id="A0A085GAR4"/>
<gene>
    <name evidence="2" type="ORF">GEAM_2131</name>
</gene>
<dbReference type="RefSeq" id="WP_034791255.1">
    <property type="nucleotide sequence ID" value="NZ_JMPJ01000053.1"/>
</dbReference>
<dbReference type="EMBL" id="JMPJ01000053">
    <property type="protein sequence ID" value="KFC80809.1"/>
    <property type="molecule type" value="Genomic_DNA"/>
</dbReference>
<dbReference type="OrthoDB" id="6519165at2"/>
<dbReference type="eggNOG" id="ENOG5032TXR">
    <property type="taxonomic scope" value="Bacteria"/>
</dbReference>
<evidence type="ECO:0000313" key="2">
    <source>
        <dbReference type="EMBL" id="KFC80809.1"/>
    </source>
</evidence>
<feature type="chain" id="PRO_5001790909" evidence="1">
    <location>
        <begin position="20"/>
        <end position="111"/>
    </location>
</feature>
<dbReference type="GeneID" id="78380469"/>
<organism evidence="2 3">
    <name type="scientific">Ewingella americana (strain ATCC 33852 / DSM 4580 / CCUG 14506 / JCM 5911 / LMG 7869 / NCTC 12157 / CDC 1468-78)</name>
    <dbReference type="NCBI Taxonomy" id="910964"/>
    <lineage>
        <taxon>Bacteria</taxon>
        <taxon>Pseudomonadati</taxon>
        <taxon>Pseudomonadota</taxon>
        <taxon>Gammaproteobacteria</taxon>
        <taxon>Enterobacterales</taxon>
        <taxon>Yersiniaceae</taxon>
        <taxon>Ewingella</taxon>
    </lineage>
</organism>
<dbReference type="Pfam" id="PF10709">
    <property type="entry name" value="DUF2511"/>
    <property type="match status" value="1"/>
</dbReference>
<dbReference type="InterPro" id="IPR019648">
    <property type="entry name" value="YebY"/>
</dbReference>
<dbReference type="Proteomes" id="UP000028640">
    <property type="component" value="Unassembled WGS sequence"/>
</dbReference>
<protein>
    <submittedName>
        <fullName evidence="2">Putative periplasmic/exported protein</fullName>
    </submittedName>
</protein>
<reference evidence="2 3" key="1">
    <citation type="submission" date="2014-05" db="EMBL/GenBank/DDBJ databases">
        <title>ATOL: Assembling a taxonomically balanced genome-scale reconstruction of the evolutionary history of the Enterobacteriaceae.</title>
        <authorList>
            <person name="Plunkett G.III."/>
            <person name="Neeno-Eckwall E.C."/>
            <person name="Glasner J.D."/>
            <person name="Perna N.T."/>
        </authorList>
    </citation>
    <scope>NUCLEOTIDE SEQUENCE [LARGE SCALE GENOMIC DNA]</scope>
    <source>
        <strain evidence="2 3">ATCC 33852</strain>
    </source>
</reference>
<proteinExistence type="predicted"/>